<proteinExistence type="predicted"/>
<name>A0A183I9C1_9BILA</name>
<keyword evidence="2" id="KW-1185">Reference proteome</keyword>
<reference evidence="1 2" key="2">
    <citation type="submission" date="2018-11" db="EMBL/GenBank/DDBJ databases">
        <authorList>
            <consortium name="Pathogen Informatics"/>
        </authorList>
    </citation>
    <scope>NUCLEOTIDE SEQUENCE [LARGE SCALE GENOMIC DNA]</scope>
</reference>
<reference evidence="3" key="1">
    <citation type="submission" date="2016-06" db="UniProtKB">
        <authorList>
            <consortium name="WormBaseParasite"/>
        </authorList>
    </citation>
    <scope>IDENTIFICATION</scope>
</reference>
<sequence>MRLELVKKLQSFAMCQPELRISLIDGESQRKMFHYEPTSDLVSAYSQLFKPHLGCGFVPVFINSVVVESKFNLWTNESEDLRGNRVEVVSVNGIPIDHCKVHEMVCDELIKFIALKCSDYVVSASKPNFYLSVECPESSINWLRPGVLRPYAVRSLVNLVEALFCVAIDRPAIKTVSLKNLSRVTLGSKFASNPLKFVMSRPAASLPLPEAVAESAPSYTETQPANKECMTIAAPLSIEKLYVYRGCSATTTRIAFESDHLKEYDVGVSSSNDQAPQRLKMDRTMLQSVKEC</sequence>
<dbReference type="EMBL" id="UZAM01000388">
    <property type="protein sequence ID" value="VDO80874.1"/>
    <property type="molecule type" value="Genomic_DNA"/>
</dbReference>
<evidence type="ECO:0000313" key="1">
    <source>
        <dbReference type="EMBL" id="VDO80874.1"/>
    </source>
</evidence>
<evidence type="ECO:0000313" key="2">
    <source>
        <dbReference type="Proteomes" id="UP000270296"/>
    </source>
</evidence>
<gene>
    <name evidence="1" type="ORF">SBAD_LOCUS215</name>
</gene>
<dbReference type="WBParaSite" id="SBAD_0000022801-mRNA-1">
    <property type="protein sequence ID" value="SBAD_0000022801-mRNA-1"/>
    <property type="gene ID" value="SBAD_0000022801"/>
</dbReference>
<evidence type="ECO:0000313" key="3">
    <source>
        <dbReference type="WBParaSite" id="SBAD_0000022801-mRNA-1"/>
    </source>
</evidence>
<dbReference type="Proteomes" id="UP000270296">
    <property type="component" value="Unassembled WGS sequence"/>
</dbReference>
<accession>A0A183I9C1</accession>
<dbReference type="AlphaFoldDB" id="A0A183I9C1"/>
<organism evidence="3">
    <name type="scientific">Soboliphyme baturini</name>
    <dbReference type="NCBI Taxonomy" id="241478"/>
    <lineage>
        <taxon>Eukaryota</taxon>
        <taxon>Metazoa</taxon>
        <taxon>Ecdysozoa</taxon>
        <taxon>Nematoda</taxon>
        <taxon>Enoplea</taxon>
        <taxon>Dorylaimia</taxon>
        <taxon>Dioctophymatida</taxon>
        <taxon>Dioctophymatoidea</taxon>
        <taxon>Soboliphymatidae</taxon>
        <taxon>Soboliphyme</taxon>
    </lineage>
</organism>
<protein>
    <submittedName>
        <fullName evidence="3">CRAL-TRIO domain-containing protein</fullName>
    </submittedName>
</protein>